<sequence>MDDIIFGATNEAMCKEFAEMMENEFEMSMMGELNFFLGLQIKQTPTGTMIHQQKYIKELLKKFNMDSSKSIDSPIATASKLDLDEERKSVEQKLYRGMIESLLYLTASRPNIVFSVGLCARFQENPKESHLKVVKRIPSYLKGTPDLCL</sequence>
<accession>A0A1S4DK11</accession>
<dbReference type="InterPro" id="IPR013103">
    <property type="entry name" value="RVT_2"/>
</dbReference>
<name>A0A1S4DK11_TOBAC</name>
<protein>
    <submittedName>
        <fullName evidence="2">Uncharacterized mitochondrial protein AtMg00810-like</fullName>
    </submittedName>
</protein>
<evidence type="ECO:0000313" key="2">
    <source>
        <dbReference type="RefSeq" id="XP_016513707.1"/>
    </source>
</evidence>
<evidence type="ECO:0000259" key="1">
    <source>
        <dbReference type="Pfam" id="PF07727"/>
    </source>
</evidence>
<dbReference type="PANTHER" id="PTHR11439:SF486">
    <property type="entry name" value="RLK (RECEPTOR-LIKE KINASE) PROTEIN, PUTATIVE-RELATED"/>
    <property type="match status" value="1"/>
</dbReference>
<dbReference type="PaxDb" id="4097-A0A1S4DK11"/>
<feature type="domain" description="Reverse transcriptase Ty1/copia-type" evidence="1">
    <location>
        <begin position="2"/>
        <end position="75"/>
    </location>
</feature>
<reference evidence="2" key="1">
    <citation type="submission" date="2025-08" db="UniProtKB">
        <authorList>
            <consortium name="RefSeq"/>
        </authorList>
    </citation>
    <scope>IDENTIFICATION</scope>
</reference>
<gene>
    <name evidence="2" type="primary">LOC107830602</name>
</gene>
<proteinExistence type="predicted"/>
<dbReference type="RefSeq" id="XP_016513707.1">
    <property type="nucleotide sequence ID" value="XM_016658221.1"/>
</dbReference>
<dbReference type="Pfam" id="PF07727">
    <property type="entry name" value="RVT_2"/>
    <property type="match status" value="1"/>
</dbReference>
<organism evidence="2">
    <name type="scientific">Nicotiana tabacum</name>
    <name type="common">Common tobacco</name>
    <dbReference type="NCBI Taxonomy" id="4097"/>
    <lineage>
        <taxon>Eukaryota</taxon>
        <taxon>Viridiplantae</taxon>
        <taxon>Streptophyta</taxon>
        <taxon>Embryophyta</taxon>
        <taxon>Tracheophyta</taxon>
        <taxon>Spermatophyta</taxon>
        <taxon>Magnoliopsida</taxon>
        <taxon>eudicotyledons</taxon>
        <taxon>Gunneridae</taxon>
        <taxon>Pentapetalae</taxon>
        <taxon>asterids</taxon>
        <taxon>lamiids</taxon>
        <taxon>Solanales</taxon>
        <taxon>Solanaceae</taxon>
        <taxon>Nicotianoideae</taxon>
        <taxon>Nicotianeae</taxon>
        <taxon>Nicotiana</taxon>
    </lineage>
</organism>
<dbReference type="OrthoDB" id="1715131at2759"/>
<dbReference type="AlphaFoldDB" id="A0A1S4DK11"/>
<dbReference type="STRING" id="4097.A0A1S4DK11"/>
<dbReference type="PANTHER" id="PTHR11439">
    <property type="entry name" value="GAG-POL-RELATED RETROTRANSPOSON"/>
    <property type="match status" value="1"/>
</dbReference>
<dbReference type="KEGG" id="nta:107830602"/>
<dbReference type="OMA" id="ATNEAMC"/>